<evidence type="ECO:0000259" key="4">
    <source>
        <dbReference type="PROSITE" id="PS50405"/>
    </source>
</evidence>
<dbReference type="AlphaFoldDB" id="A0AAN8JFK8"/>
<dbReference type="SFLD" id="SFLDG00363">
    <property type="entry name" value="AMPS_(cytGST):_Alpha-__Mu-__Pi"/>
    <property type="match status" value="1"/>
</dbReference>
<sequence>MPTYRLHYFDVRGRGEIIRLLFNAAGQKFEDVRYTKETWPLFKPLTPLGQLPCLEVDGTLYPQSGAIYSYLAREFGLYGKNNMEIFKVDIVMNIINDLMPFIVSVFVEEKDEEKKKILLEKLVNDDAPKYLAQLEHVALQNGGAYFVGNSLTLADLAVFDLTDNLLQFKPDILSTFPLIVNNRKVVESSPALTSYLKTRK</sequence>
<dbReference type="FunFam" id="1.20.1050.10:FF:000030">
    <property type="entry name" value="Glutathione S-transferase S1"/>
    <property type="match status" value="1"/>
</dbReference>
<dbReference type="InterPro" id="IPR050213">
    <property type="entry name" value="GST_superfamily"/>
</dbReference>
<accession>A0AAN8JFK8</accession>
<dbReference type="Pfam" id="PF14497">
    <property type="entry name" value="GST_C_3"/>
    <property type="match status" value="1"/>
</dbReference>
<protein>
    <recommendedName>
        <fullName evidence="7">Glutathione transferase</fullName>
    </recommendedName>
</protein>
<dbReference type="SFLD" id="SFLDG01205">
    <property type="entry name" value="AMPS.1"/>
    <property type="match status" value="1"/>
</dbReference>
<proteinExistence type="inferred from homology"/>
<feature type="domain" description="GST C-terminal" evidence="4">
    <location>
        <begin position="81"/>
        <end position="200"/>
    </location>
</feature>
<dbReference type="SFLD" id="SFLDS00019">
    <property type="entry name" value="Glutathione_Transferase_(cytos"/>
    <property type="match status" value="1"/>
</dbReference>
<dbReference type="PANTHER" id="PTHR11571">
    <property type="entry name" value="GLUTATHIONE S-TRANSFERASE"/>
    <property type="match status" value="1"/>
</dbReference>
<dbReference type="GO" id="GO:0006749">
    <property type="term" value="P:glutathione metabolic process"/>
    <property type="evidence" value="ECO:0007669"/>
    <property type="project" value="TreeGrafter"/>
</dbReference>
<gene>
    <name evidence="5" type="ORF">SNE40_014411</name>
</gene>
<dbReference type="InterPro" id="IPR040079">
    <property type="entry name" value="Glutathione_S-Trfase"/>
</dbReference>
<dbReference type="InterPro" id="IPR036282">
    <property type="entry name" value="Glutathione-S-Trfase_C_sf"/>
</dbReference>
<comment type="caution">
    <text evidence="5">The sequence shown here is derived from an EMBL/GenBank/DDBJ whole genome shotgun (WGS) entry which is preliminary data.</text>
</comment>
<reference evidence="5 6" key="1">
    <citation type="submission" date="2024-01" db="EMBL/GenBank/DDBJ databases">
        <title>The genome of the rayed Mediterranean limpet Patella caerulea (Linnaeus, 1758).</title>
        <authorList>
            <person name="Anh-Thu Weber A."/>
            <person name="Halstead-Nussloch G."/>
        </authorList>
    </citation>
    <scope>NUCLEOTIDE SEQUENCE [LARGE SCALE GENOMIC DNA]</scope>
    <source>
        <strain evidence="5">AATW-2023a</strain>
        <tissue evidence="5">Whole specimen</tissue>
    </source>
</reference>
<dbReference type="Pfam" id="PF02798">
    <property type="entry name" value="GST_N"/>
    <property type="match status" value="1"/>
</dbReference>
<dbReference type="EMBL" id="JAZGQO010000010">
    <property type="protein sequence ID" value="KAK6176050.1"/>
    <property type="molecule type" value="Genomic_DNA"/>
</dbReference>
<dbReference type="GO" id="GO:0005212">
    <property type="term" value="F:structural constituent of eye lens"/>
    <property type="evidence" value="ECO:0007669"/>
    <property type="project" value="UniProtKB-KW"/>
</dbReference>
<evidence type="ECO:0008006" key="7">
    <source>
        <dbReference type="Google" id="ProtNLM"/>
    </source>
</evidence>
<organism evidence="5 6">
    <name type="scientific">Patella caerulea</name>
    <name type="common">Rayed Mediterranean limpet</name>
    <dbReference type="NCBI Taxonomy" id="87958"/>
    <lineage>
        <taxon>Eukaryota</taxon>
        <taxon>Metazoa</taxon>
        <taxon>Spiralia</taxon>
        <taxon>Lophotrochozoa</taxon>
        <taxon>Mollusca</taxon>
        <taxon>Gastropoda</taxon>
        <taxon>Patellogastropoda</taxon>
        <taxon>Patelloidea</taxon>
        <taxon>Patellidae</taxon>
        <taxon>Patella</taxon>
    </lineage>
</organism>
<evidence type="ECO:0000313" key="6">
    <source>
        <dbReference type="Proteomes" id="UP001347796"/>
    </source>
</evidence>
<feature type="domain" description="GST N-terminal" evidence="3">
    <location>
        <begin position="2"/>
        <end position="79"/>
    </location>
</feature>
<dbReference type="GO" id="GO:0004364">
    <property type="term" value="F:glutathione transferase activity"/>
    <property type="evidence" value="ECO:0007669"/>
    <property type="project" value="TreeGrafter"/>
</dbReference>
<keyword evidence="6" id="KW-1185">Reference proteome</keyword>
<dbReference type="CDD" id="cd03039">
    <property type="entry name" value="GST_N_Sigma_like"/>
    <property type="match status" value="1"/>
</dbReference>
<dbReference type="Gene3D" id="1.20.1050.10">
    <property type="match status" value="1"/>
</dbReference>
<comment type="similarity">
    <text evidence="1">Belongs to the GST superfamily.</text>
</comment>
<dbReference type="Gene3D" id="3.40.30.10">
    <property type="entry name" value="Glutaredoxin"/>
    <property type="match status" value="1"/>
</dbReference>
<dbReference type="Proteomes" id="UP001347796">
    <property type="component" value="Unassembled WGS sequence"/>
</dbReference>
<dbReference type="SUPFAM" id="SSF52833">
    <property type="entry name" value="Thioredoxin-like"/>
    <property type="match status" value="1"/>
</dbReference>
<evidence type="ECO:0000313" key="5">
    <source>
        <dbReference type="EMBL" id="KAK6176050.1"/>
    </source>
</evidence>
<dbReference type="InterPro" id="IPR010987">
    <property type="entry name" value="Glutathione-S-Trfase_C-like"/>
</dbReference>
<name>A0AAN8JFK8_PATCE</name>
<dbReference type="CDD" id="cd03192">
    <property type="entry name" value="GST_C_Sigma_like"/>
    <property type="match status" value="1"/>
</dbReference>
<evidence type="ECO:0000256" key="1">
    <source>
        <dbReference type="ARBA" id="ARBA00007409"/>
    </source>
</evidence>
<dbReference type="InterPro" id="IPR036249">
    <property type="entry name" value="Thioredoxin-like_sf"/>
</dbReference>
<evidence type="ECO:0000256" key="2">
    <source>
        <dbReference type="ARBA" id="ARBA00022613"/>
    </source>
</evidence>
<dbReference type="PANTHER" id="PTHR11571:SF150">
    <property type="entry name" value="GLUTATHIONE S-TRANSFERASE"/>
    <property type="match status" value="1"/>
</dbReference>
<dbReference type="FunFam" id="3.40.30.10:FF:000258">
    <property type="entry name" value="Glutathione S-transferase"/>
    <property type="match status" value="1"/>
</dbReference>
<keyword evidence="2" id="KW-0273">Eye lens protein</keyword>
<dbReference type="PROSITE" id="PS50404">
    <property type="entry name" value="GST_NTER"/>
    <property type="match status" value="1"/>
</dbReference>
<dbReference type="InterPro" id="IPR004046">
    <property type="entry name" value="GST_C"/>
</dbReference>
<evidence type="ECO:0000259" key="3">
    <source>
        <dbReference type="PROSITE" id="PS50404"/>
    </source>
</evidence>
<dbReference type="SUPFAM" id="SSF47616">
    <property type="entry name" value="GST C-terminal domain-like"/>
    <property type="match status" value="1"/>
</dbReference>
<dbReference type="InterPro" id="IPR004045">
    <property type="entry name" value="Glutathione_S-Trfase_N"/>
</dbReference>
<dbReference type="PROSITE" id="PS50405">
    <property type="entry name" value="GST_CTER"/>
    <property type="match status" value="1"/>
</dbReference>